<comment type="subcellular location">
    <subcellularLocation>
        <location evidence="1">Cell membrane</location>
        <topology evidence="1">Multi-pass membrane protein</topology>
    </subcellularLocation>
</comment>
<dbReference type="InterPro" id="IPR003593">
    <property type="entry name" value="AAA+_ATPase"/>
</dbReference>
<protein>
    <submittedName>
        <fullName evidence="13">ABC transporter ATP-binding/permease protein YojI</fullName>
    </submittedName>
</protein>
<dbReference type="GO" id="GO:0140359">
    <property type="term" value="F:ABC-type transporter activity"/>
    <property type="evidence" value="ECO:0007669"/>
    <property type="project" value="InterPro"/>
</dbReference>
<dbReference type="InterPro" id="IPR036640">
    <property type="entry name" value="ABC1_TM_sf"/>
</dbReference>
<keyword evidence="5" id="KW-0547">Nucleotide-binding</keyword>
<feature type="transmembrane region" description="Helical" evidence="10">
    <location>
        <begin position="267"/>
        <end position="287"/>
    </location>
</feature>
<accession>A0A6S7BGB9</accession>
<evidence type="ECO:0000256" key="4">
    <source>
        <dbReference type="ARBA" id="ARBA00022692"/>
    </source>
</evidence>
<feature type="domain" description="ABC transporter" evidence="11">
    <location>
        <begin position="329"/>
        <end position="558"/>
    </location>
</feature>
<dbReference type="InterPro" id="IPR003439">
    <property type="entry name" value="ABC_transporter-like_ATP-bd"/>
</dbReference>
<name>A0A6S7BGB9_9BURK</name>
<feature type="transmembrane region" description="Helical" evidence="10">
    <location>
        <begin position="12"/>
        <end position="31"/>
    </location>
</feature>
<keyword evidence="7 10" id="KW-1133">Transmembrane helix</keyword>
<keyword evidence="6 13" id="KW-0067">ATP-binding</keyword>
<feature type="transmembrane region" description="Helical" evidence="10">
    <location>
        <begin position="51"/>
        <end position="72"/>
    </location>
</feature>
<evidence type="ECO:0000256" key="9">
    <source>
        <dbReference type="SAM" id="MobiDB-lite"/>
    </source>
</evidence>
<evidence type="ECO:0000256" key="2">
    <source>
        <dbReference type="ARBA" id="ARBA00022475"/>
    </source>
</evidence>
<evidence type="ECO:0000259" key="12">
    <source>
        <dbReference type="PROSITE" id="PS50929"/>
    </source>
</evidence>
<dbReference type="PROSITE" id="PS50893">
    <property type="entry name" value="ABC_TRANSPORTER_2"/>
    <property type="match status" value="1"/>
</dbReference>
<dbReference type="NCBIfam" id="TIGR01194">
    <property type="entry name" value="cyc_pep_trnsptr"/>
    <property type="match status" value="1"/>
</dbReference>
<evidence type="ECO:0000256" key="8">
    <source>
        <dbReference type="ARBA" id="ARBA00023136"/>
    </source>
</evidence>
<dbReference type="Gene3D" id="3.40.50.300">
    <property type="entry name" value="P-loop containing nucleotide triphosphate hydrolases"/>
    <property type="match status" value="1"/>
</dbReference>
<dbReference type="Proteomes" id="UP000494115">
    <property type="component" value="Unassembled WGS sequence"/>
</dbReference>
<evidence type="ECO:0000313" key="14">
    <source>
        <dbReference type="Proteomes" id="UP000494115"/>
    </source>
</evidence>
<dbReference type="SUPFAM" id="SSF52540">
    <property type="entry name" value="P-loop containing nucleoside triphosphate hydrolases"/>
    <property type="match status" value="1"/>
</dbReference>
<feature type="transmembrane region" description="Helical" evidence="10">
    <location>
        <begin position="145"/>
        <end position="164"/>
    </location>
</feature>
<evidence type="ECO:0000256" key="6">
    <source>
        <dbReference type="ARBA" id="ARBA00022840"/>
    </source>
</evidence>
<gene>
    <name evidence="13" type="primary">yojI</name>
    <name evidence="13" type="ORF">LMG28138_02489</name>
</gene>
<dbReference type="InterPro" id="IPR027417">
    <property type="entry name" value="P-loop_NTPase"/>
</dbReference>
<dbReference type="PANTHER" id="PTHR24221:SF654">
    <property type="entry name" value="ATP-BINDING CASSETTE SUB-FAMILY B MEMBER 6"/>
    <property type="match status" value="1"/>
</dbReference>
<dbReference type="Pfam" id="PF00005">
    <property type="entry name" value="ABC_tran"/>
    <property type="match status" value="1"/>
</dbReference>
<dbReference type="InterPro" id="IPR039421">
    <property type="entry name" value="Type_1_exporter"/>
</dbReference>
<organism evidence="13 14">
    <name type="scientific">Pararobbsia alpina</name>
    <dbReference type="NCBI Taxonomy" id="621374"/>
    <lineage>
        <taxon>Bacteria</taxon>
        <taxon>Pseudomonadati</taxon>
        <taxon>Pseudomonadota</taxon>
        <taxon>Betaproteobacteria</taxon>
        <taxon>Burkholderiales</taxon>
        <taxon>Burkholderiaceae</taxon>
        <taxon>Pararobbsia</taxon>
    </lineage>
</organism>
<proteinExistence type="predicted"/>
<feature type="region of interest" description="Disordered" evidence="9">
    <location>
        <begin position="558"/>
        <end position="582"/>
    </location>
</feature>
<reference evidence="13 14" key="1">
    <citation type="submission" date="2020-04" db="EMBL/GenBank/DDBJ databases">
        <authorList>
            <person name="De Canck E."/>
        </authorList>
    </citation>
    <scope>NUCLEOTIDE SEQUENCE [LARGE SCALE GENOMIC DNA]</scope>
    <source>
        <strain evidence="13 14">LMG 28138</strain>
    </source>
</reference>
<dbReference type="EMBL" id="CADIKM010000009">
    <property type="protein sequence ID" value="CAB3787769.1"/>
    <property type="molecule type" value="Genomic_DNA"/>
</dbReference>
<keyword evidence="3" id="KW-0997">Cell inner membrane</keyword>
<dbReference type="PANTHER" id="PTHR24221">
    <property type="entry name" value="ATP-BINDING CASSETTE SUB-FAMILY B"/>
    <property type="match status" value="1"/>
</dbReference>
<dbReference type="GO" id="GO:1904680">
    <property type="term" value="F:peptide transmembrane transporter activity"/>
    <property type="evidence" value="ECO:0007669"/>
    <property type="project" value="InterPro"/>
</dbReference>
<evidence type="ECO:0000313" key="13">
    <source>
        <dbReference type="EMBL" id="CAB3787769.1"/>
    </source>
</evidence>
<dbReference type="GO" id="GO:0005886">
    <property type="term" value="C:plasma membrane"/>
    <property type="evidence" value="ECO:0007669"/>
    <property type="project" value="UniProtKB-SubCell"/>
</dbReference>
<keyword evidence="8 10" id="KW-0472">Membrane</keyword>
<dbReference type="GO" id="GO:0016887">
    <property type="term" value="F:ATP hydrolysis activity"/>
    <property type="evidence" value="ECO:0007669"/>
    <property type="project" value="InterPro"/>
</dbReference>
<keyword evidence="2" id="KW-1003">Cell membrane</keyword>
<dbReference type="GO" id="GO:0005524">
    <property type="term" value="F:ATP binding"/>
    <property type="evidence" value="ECO:0007669"/>
    <property type="project" value="UniProtKB-KW"/>
</dbReference>
<dbReference type="AlphaFoldDB" id="A0A6S7BGB9"/>
<evidence type="ECO:0000256" key="1">
    <source>
        <dbReference type="ARBA" id="ARBA00004651"/>
    </source>
</evidence>
<dbReference type="CDD" id="cd03228">
    <property type="entry name" value="ABCC_MRP_Like"/>
    <property type="match status" value="1"/>
</dbReference>
<feature type="transmembrane region" description="Helical" evidence="10">
    <location>
        <begin position="238"/>
        <end position="255"/>
    </location>
</feature>
<dbReference type="Pfam" id="PF00664">
    <property type="entry name" value="ABC_membrane"/>
    <property type="match status" value="1"/>
</dbReference>
<dbReference type="GO" id="GO:0015833">
    <property type="term" value="P:peptide transport"/>
    <property type="evidence" value="ECO:0007669"/>
    <property type="project" value="InterPro"/>
</dbReference>
<dbReference type="InterPro" id="IPR005898">
    <property type="entry name" value="Cyc_pep_transpt_SyrD/YojI"/>
</dbReference>
<evidence type="ECO:0000256" key="7">
    <source>
        <dbReference type="ARBA" id="ARBA00022989"/>
    </source>
</evidence>
<dbReference type="SUPFAM" id="SSF90123">
    <property type="entry name" value="ABC transporter transmembrane region"/>
    <property type="match status" value="1"/>
</dbReference>
<dbReference type="PROSITE" id="PS50929">
    <property type="entry name" value="ABC_TM1F"/>
    <property type="match status" value="1"/>
</dbReference>
<feature type="transmembrane region" description="Helical" evidence="10">
    <location>
        <begin position="121"/>
        <end position="139"/>
    </location>
</feature>
<sequence>MLRDMYRQSLSSFLLVIIVALCAGIGGAGVVHTISKSVSNGASLRALAPQFFFFCLLQLLSKTGSQFLLMSLSQEVVCRLRIDLCRKVLLTPHRKLETLGKARLQAILTADITTVTQAAQVMPSVFASTIVIAVCMGYIAWLSWWVFACFCALFLCGGSAYYFAERWPRKRMRKVREQLDTVYEHFRSLLAGSRELQLNEVRAKYFVDHVVTPSARNFRTLFLRGMGAYSLVDNAGNTLFYLTIGLLLFVMPAWHPQPGSVMTTLTFLLLFLIQPITDVLTALPFISQSSIALARIRQLEADLMPGTEANSQLSTADPFAHAEANAPFLRFASVYHQFPGLSDDRPFMLGPVDLSIEAGELIFVVGGNGSGKTTLAMLLLGLYEPERGRIELNGVPVDRQNIAHYRQHFSAVFADFHLFDEILGADHQDIGDRATQYLDALGLSHKVKVESGRFTTTSLSTGQRKRMALVSSYLEDRPVYLFDEWAADQDPAFKRVFYRELLPELKRRGKTVIVISHDDAYFDCADRIVTLSEGTLTEAPAAASSQFIHAESEGSERAAQSIYRNGQPLTKTAVKPLSNTQA</sequence>
<evidence type="ECO:0000256" key="10">
    <source>
        <dbReference type="SAM" id="Phobius"/>
    </source>
</evidence>
<keyword evidence="14" id="KW-1185">Reference proteome</keyword>
<feature type="domain" description="ABC transmembrane type-1" evidence="12">
    <location>
        <begin position="12"/>
        <end position="288"/>
    </location>
</feature>
<dbReference type="Gene3D" id="1.20.1560.10">
    <property type="entry name" value="ABC transporter type 1, transmembrane domain"/>
    <property type="match status" value="1"/>
</dbReference>
<evidence type="ECO:0000256" key="3">
    <source>
        <dbReference type="ARBA" id="ARBA00022519"/>
    </source>
</evidence>
<evidence type="ECO:0000256" key="5">
    <source>
        <dbReference type="ARBA" id="ARBA00022741"/>
    </source>
</evidence>
<dbReference type="InterPro" id="IPR011527">
    <property type="entry name" value="ABC1_TM_dom"/>
</dbReference>
<evidence type="ECO:0000259" key="11">
    <source>
        <dbReference type="PROSITE" id="PS50893"/>
    </source>
</evidence>
<dbReference type="SMART" id="SM00382">
    <property type="entry name" value="AAA"/>
    <property type="match status" value="1"/>
</dbReference>
<dbReference type="RefSeq" id="WP_175105056.1">
    <property type="nucleotide sequence ID" value="NZ_CADIKM010000009.1"/>
</dbReference>
<keyword evidence="4 10" id="KW-0812">Transmembrane</keyword>